<feature type="compositionally biased region" description="Pro residues" evidence="1">
    <location>
        <begin position="1"/>
        <end position="11"/>
    </location>
</feature>
<dbReference type="RefSeq" id="XP_007714687.1">
    <property type="nucleotide sequence ID" value="XM_007716497.1"/>
</dbReference>
<evidence type="ECO:0000313" key="2">
    <source>
        <dbReference type="EMBL" id="EUC31002.1"/>
    </source>
</evidence>
<accession>W6XTR0</accession>
<sequence>PLPLPPPPHPTPTYARAANSATSGGPALCVGPKPDSRLFLRTVGGSPDMDRRRGKNAIQHSRHNSHRKHRFHKWGRSHPRFFSSSKCRHG</sequence>
<dbReference type="HOGENOM" id="CLU_2711495_0_0_1"/>
<dbReference type="GeneID" id="19142561"/>
<feature type="region of interest" description="Disordered" evidence="1">
    <location>
        <begin position="1"/>
        <end position="90"/>
    </location>
</feature>
<organism evidence="2 3">
    <name type="scientific">Cochliobolus carbonum (strain 26-R-13)</name>
    <name type="common">Maize leaf spot fungus</name>
    <name type="synonym">Bipolaris zeicola</name>
    <dbReference type="NCBI Taxonomy" id="930089"/>
    <lineage>
        <taxon>Eukaryota</taxon>
        <taxon>Fungi</taxon>
        <taxon>Dikarya</taxon>
        <taxon>Ascomycota</taxon>
        <taxon>Pezizomycotina</taxon>
        <taxon>Dothideomycetes</taxon>
        <taxon>Pleosporomycetidae</taxon>
        <taxon>Pleosporales</taxon>
        <taxon>Pleosporineae</taxon>
        <taxon>Pleosporaceae</taxon>
        <taxon>Bipolaris</taxon>
    </lineage>
</organism>
<gene>
    <name evidence="2" type="ORF">COCCADRAFT_102430</name>
</gene>
<dbReference type="Proteomes" id="UP000053841">
    <property type="component" value="Unassembled WGS sequence"/>
</dbReference>
<dbReference type="KEGG" id="bze:COCCADRAFT_102430"/>
<feature type="compositionally biased region" description="Basic residues" evidence="1">
    <location>
        <begin position="52"/>
        <end position="79"/>
    </location>
</feature>
<dbReference type="EMBL" id="KI964679">
    <property type="protein sequence ID" value="EUC31002.1"/>
    <property type="molecule type" value="Genomic_DNA"/>
</dbReference>
<keyword evidence="3" id="KW-1185">Reference proteome</keyword>
<evidence type="ECO:0000313" key="3">
    <source>
        <dbReference type="Proteomes" id="UP000053841"/>
    </source>
</evidence>
<protein>
    <submittedName>
        <fullName evidence="2">Uncharacterized protein</fullName>
    </submittedName>
</protein>
<proteinExistence type="predicted"/>
<name>W6XTR0_COCC2</name>
<dbReference type="AlphaFoldDB" id="W6XTR0"/>
<feature type="non-terminal residue" evidence="2">
    <location>
        <position position="1"/>
    </location>
</feature>
<reference evidence="2 3" key="1">
    <citation type="journal article" date="2013" name="PLoS Genet.">
        <title>Comparative genome structure, secondary metabolite, and effector coding capacity across Cochliobolus pathogens.</title>
        <authorList>
            <person name="Condon B.J."/>
            <person name="Leng Y."/>
            <person name="Wu D."/>
            <person name="Bushley K.E."/>
            <person name="Ohm R.A."/>
            <person name="Otillar R."/>
            <person name="Martin J."/>
            <person name="Schackwitz W."/>
            <person name="Grimwood J."/>
            <person name="MohdZainudin N."/>
            <person name="Xue C."/>
            <person name="Wang R."/>
            <person name="Manning V.A."/>
            <person name="Dhillon B."/>
            <person name="Tu Z.J."/>
            <person name="Steffenson B.J."/>
            <person name="Salamov A."/>
            <person name="Sun H."/>
            <person name="Lowry S."/>
            <person name="LaButti K."/>
            <person name="Han J."/>
            <person name="Copeland A."/>
            <person name="Lindquist E."/>
            <person name="Barry K."/>
            <person name="Schmutz J."/>
            <person name="Baker S.E."/>
            <person name="Ciuffetti L.M."/>
            <person name="Grigoriev I.V."/>
            <person name="Zhong S."/>
            <person name="Turgeon B.G."/>
        </authorList>
    </citation>
    <scope>NUCLEOTIDE SEQUENCE [LARGE SCALE GENOMIC DNA]</scope>
    <source>
        <strain evidence="2 3">26-R-13</strain>
    </source>
</reference>
<evidence type="ECO:0000256" key="1">
    <source>
        <dbReference type="SAM" id="MobiDB-lite"/>
    </source>
</evidence>